<feature type="signal peptide" evidence="8">
    <location>
        <begin position="1"/>
        <end position="17"/>
    </location>
</feature>
<evidence type="ECO:0000256" key="8">
    <source>
        <dbReference type="SAM" id="SignalP"/>
    </source>
</evidence>
<evidence type="ECO:0000256" key="6">
    <source>
        <dbReference type="ARBA" id="ARBA00023004"/>
    </source>
</evidence>
<dbReference type="GO" id="GO:0004601">
    <property type="term" value="F:peroxidase activity"/>
    <property type="evidence" value="ECO:0007669"/>
    <property type="project" value="UniProtKB-KW"/>
</dbReference>
<evidence type="ECO:0000256" key="3">
    <source>
        <dbReference type="ARBA" id="ARBA00022617"/>
    </source>
</evidence>
<dbReference type="Gene3D" id="1.10.489.10">
    <property type="entry name" value="Chloroperoxidase-like"/>
    <property type="match status" value="1"/>
</dbReference>
<dbReference type="GO" id="GO:0046872">
    <property type="term" value="F:metal ion binding"/>
    <property type="evidence" value="ECO:0007669"/>
    <property type="project" value="UniProtKB-KW"/>
</dbReference>
<evidence type="ECO:0000259" key="9">
    <source>
        <dbReference type="PROSITE" id="PS51405"/>
    </source>
</evidence>
<dbReference type="PANTHER" id="PTHR33577:SF9">
    <property type="entry name" value="PEROXIDASE STCC"/>
    <property type="match status" value="1"/>
</dbReference>
<feature type="chain" id="PRO_5040368219" evidence="8">
    <location>
        <begin position="18"/>
        <end position="281"/>
    </location>
</feature>
<name>A0A9P8RG02_9PEZI</name>
<keyword evidence="5" id="KW-0560">Oxidoreductase</keyword>
<reference evidence="10" key="1">
    <citation type="journal article" date="2021" name="Nat. Commun.">
        <title>Genetic determinants of endophytism in the Arabidopsis root mycobiome.</title>
        <authorList>
            <person name="Mesny F."/>
            <person name="Miyauchi S."/>
            <person name="Thiergart T."/>
            <person name="Pickel B."/>
            <person name="Atanasova L."/>
            <person name="Karlsson M."/>
            <person name="Huettel B."/>
            <person name="Barry K.W."/>
            <person name="Haridas S."/>
            <person name="Chen C."/>
            <person name="Bauer D."/>
            <person name="Andreopoulos W."/>
            <person name="Pangilinan J."/>
            <person name="LaButti K."/>
            <person name="Riley R."/>
            <person name="Lipzen A."/>
            <person name="Clum A."/>
            <person name="Drula E."/>
            <person name="Henrissat B."/>
            <person name="Kohler A."/>
            <person name="Grigoriev I.V."/>
            <person name="Martin F.M."/>
            <person name="Hacquard S."/>
        </authorList>
    </citation>
    <scope>NUCLEOTIDE SEQUENCE</scope>
    <source>
        <strain evidence="10">MPI-SDFR-AT-0073</strain>
    </source>
</reference>
<comment type="similarity">
    <text evidence="7">Belongs to the chloroperoxidase family.</text>
</comment>
<evidence type="ECO:0000256" key="5">
    <source>
        <dbReference type="ARBA" id="ARBA00023002"/>
    </source>
</evidence>
<dbReference type="PANTHER" id="PTHR33577">
    <property type="entry name" value="STERIGMATOCYSTIN BIOSYNTHESIS PEROXIDASE STCC-RELATED"/>
    <property type="match status" value="1"/>
</dbReference>
<dbReference type="Pfam" id="PF01328">
    <property type="entry name" value="Peroxidase_2"/>
    <property type="match status" value="1"/>
</dbReference>
<dbReference type="AlphaFoldDB" id="A0A9P8RG02"/>
<dbReference type="OrthoDB" id="407298at2759"/>
<dbReference type="InterPro" id="IPR036851">
    <property type="entry name" value="Chloroperoxidase-like_sf"/>
</dbReference>
<organism evidence="10 11">
    <name type="scientific">Truncatella angustata</name>
    <dbReference type="NCBI Taxonomy" id="152316"/>
    <lineage>
        <taxon>Eukaryota</taxon>
        <taxon>Fungi</taxon>
        <taxon>Dikarya</taxon>
        <taxon>Ascomycota</taxon>
        <taxon>Pezizomycotina</taxon>
        <taxon>Sordariomycetes</taxon>
        <taxon>Xylariomycetidae</taxon>
        <taxon>Amphisphaeriales</taxon>
        <taxon>Sporocadaceae</taxon>
        <taxon>Truncatella</taxon>
    </lineage>
</organism>
<keyword evidence="4" id="KW-0479">Metal-binding</keyword>
<keyword evidence="6" id="KW-0408">Iron</keyword>
<evidence type="ECO:0000256" key="2">
    <source>
        <dbReference type="ARBA" id="ARBA00022559"/>
    </source>
</evidence>
<keyword evidence="11" id="KW-1185">Reference proteome</keyword>
<sequence length="281" mass="30764">MLLRLAQIFFWGLQVSAYPHMVALLPRDHATISTPAKRGGCNIGTSGLTEKHFKWAPAGDGDLRSPCPVMNTLANHDFVPHSGRNITEPILVKACKEAFNISNSFAANIFKNGIVSNPAPNATFFDLDMLHHTHGVIEHDGSLSRRDAVFDPTNPFDEGTFSNLLKYFGNATTFNIATLANARSRQAFDMSLINPNFTITEGAVPVIMGENAMMIAIWGGPETQIGNLDYFKYFFRNERIPVKLGWTPSQVEIGATIGQIVQDLIKLSPADVPLTYSPASA</sequence>
<evidence type="ECO:0000256" key="4">
    <source>
        <dbReference type="ARBA" id="ARBA00022723"/>
    </source>
</evidence>
<keyword evidence="8" id="KW-0732">Signal</keyword>
<dbReference type="EMBL" id="JAGPXC010000011">
    <property type="protein sequence ID" value="KAH6645323.1"/>
    <property type="molecule type" value="Genomic_DNA"/>
</dbReference>
<comment type="cofactor">
    <cofactor evidence="1">
        <name>heme b</name>
        <dbReference type="ChEBI" id="CHEBI:60344"/>
    </cofactor>
</comment>
<comment type="caution">
    <text evidence="10">The sequence shown here is derived from an EMBL/GenBank/DDBJ whole genome shotgun (WGS) entry which is preliminary data.</text>
</comment>
<proteinExistence type="inferred from homology"/>
<dbReference type="PROSITE" id="PS51405">
    <property type="entry name" value="HEME_HALOPEROXIDASE"/>
    <property type="match status" value="1"/>
</dbReference>
<dbReference type="SUPFAM" id="SSF47571">
    <property type="entry name" value="Cloroperoxidase"/>
    <property type="match status" value="2"/>
</dbReference>
<protein>
    <submittedName>
        <fullName evidence="10">Peroxidase, family 2-domain-containing protein</fullName>
    </submittedName>
</protein>
<evidence type="ECO:0000256" key="1">
    <source>
        <dbReference type="ARBA" id="ARBA00001970"/>
    </source>
</evidence>
<dbReference type="RefSeq" id="XP_045951837.1">
    <property type="nucleotide sequence ID" value="XM_046100954.1"/>
</dbReference>
<evidence type="ECO:0000313" key="11">
    <source>
        <dbReference type="Proteomes" id="UP000758603"/>
    </source>
</evidence>
<evidence type="ECO:0000256" key="7">
    <source>
        <dbReference type="ARBA" id="ARBA00025795"/>
    </source>
</evidence>
<feature type="domain" description="Heme haloperoxidase family profile" evidence="9">
    <location>
        <begin position="51"/>
        <end position="262"/>
    </location>
</feature>
<dbReference type="GeneID" id="70129846"/>
<evidence type="ECO:0000313" key="10">
    <source>
        <dbReference type="EMBL" id="KAH6645323.1"/>
    </source>
</evidence>
<gene>
    <name evidence="10" type="ORF">BKA67DRAFT_541552</name>
</gene>
<accession>A0A9P8RG02</accession>
<dbReference type="InterPro" id="IPR000028">
    <property type="entry name" value="Chloroperoxidase"/>
</dbReference>
<keyword evidence="2 10" id="KW-0575">Peroxidase</keyword>
<dbReference type="Proteomes" id="UP000758603">
    <property type="component" value="Unassembled WGS sequence"/>
</dbReference>
<keyword evidence="3" id="KW-0349">Heme</keyword>